<reference evidence="1 2" key="1">
    <citation type="submission" date="2020-08" db="EMBL/GenBank/DDBJ databases">
        <title>Sequencing the genomes of 1000 actinobacteria strains.</title>
        <authorList>
            <person name="Klenk H.-P."/>
        </authorList>
    </citation>
    <scope>NUCLEOTIDE SEQUENCE [LARGE SCALE GENOMIC DNA]</scope>
    <source>
        <strain evidence="1 2">DSM 43149</strain>
    </source>
</reference>
<dbReference type="Proteomes" id="UP000578112">
    <property type="component" value="Unassembled WGS sequence"/>
</dbReference>
<evidence type="ECO:0000313" key="2">
    <source>
        <dbReference type="Proteomes" id="UP000578112"/>
    </source>
</evidence>
<dbReference type="RefSeq" id="WP_184996824.1">
    <property type="nucleotide sequence ID" value="NZ_BOMK01000021.1"/>
</dbReference>
<dbReference type="AlphaFoldDB" id="A0A7W7MT20"/>
<dbReference type="Pfam" id="PF08922">
    <property type="entry name" value="DUF1905"/>
    <property type="match status" value="1"/>
</dbReference>
<dbReference type="Pfam" id="PF13376">
    <property type="entry name" value="OmdA"/>
    <property type="match status" value="1"/>
</dbReference>
<gene>
    <name evidence="1" type="ORF">BJ971_006374</name>
</gene>
<dbReference type="InterPro" id="IPR015018">
    <property type="entry name" value="DUF1905"/>
</dbReference>
<name>A0A7W7MT20_9ACTN</name>
<evidence type="ECO:0000313" key="1">
    <source>
        <dbReference type="EMBL" id="MBB4765818.1"/>
    </source>
</evidence>
<accession>A0A7W7MT20</accession>
<comment type="caution">
    <text evidence="1">The sequence shown here is derived from an EMBL/GenBank/DDBJ whole genome shotgun (WGS) entry which is preliminary data.</text>
</comment>
<sequence>MSPTQRINEARFHFTATLSTIDTSTVLRLPEKVSKELPSRGQVAVHGTINGVKFQTVLEPDGNFGHWMRVGDTLRRTAGISPGDAATIDIRVTEEWPEPSVPQDLEKALKAAPQKIQTLWHEITPMARWEWVRWVNATKNPNTRQRRVDVSISKLQSGKRRPCCFNLSACTDPDLSKNGRLRDA</sequence>
<dbReference type="Gene3D" id="2.40.30.100">
    <property type="entry name" value="AF2212/PG0164-like"/>
    <property type="match status" value="1"/>
</dbReference>
<keyword evidence="2" id="KW-1185">Reference proteome</keyword>
<dbReference type="InterPro" id="IPR037079">
    <property type="entry name" value="AF2212/PG0164-like_sf"/>
</dbReference>
<dbReference type="EMBL" id="JACHNH010000001">
    <property type="protein sequence ID" value="MBB4765818.1"/>
    <property type="molecule type" value="Genomic_DNA"/>
</dbReference>
<evidence type="ECO:0008006" key="3">
    <source>
        <dbReference type="Google" id="ProtNLM"/>
    </source>
</evidence>
<organism evidence="1 2">
    <name type="scientific">Actinoplanes digitatis</name>
    <dbReference type="NCBI Taxonomy" id="1868"/>
    <lineage>
        <taxon>Bacteria</taxon>
        <taxon>Bacillati</taxon>
        <taxon>Actinomycetota</taxon>
        <taxon>Actinomycetes</taxon>
        <taxon>Micromonosporales</taxon>
        <taxon>Micromonosporaceae</taxon>
        <taxon>Actinoplanes</taxon>
    </lineage>
</organism>
<proteinExistence type="predicted"/>
<dbReference type="SUPFAM" id="SSF141694">
    <property type="entry name" value="AF2212/PG0164-like"/>
    <property type="match status" value="1"/>
</dbReference>
<protein>
    <recommendedName>
        <fullName evidence="3">DUF1905 domain-containing protein</fullName>
    </recommendedName>
</protein>